<evidence type="ECO:0000313" key="3">
    <source>
        <dbReference type="Proteomes" id="UP000504634"/>
    </source>
</evidence>
<reference evidence="4" key="1">
    <citation type="submission" date="2025-08" db="UniProtKB">
        <authorList>
            <consortium name="RefSeq"/>
        </authorList>
    </citation>
    <scope>IDENTIFICATION</scope>
    <source>
        <strain evidence="4">11010-0011.00</strain>
        <tissue evidence="4">Whole body</tissue>
    </source>
</reference>
<gene>
    <name evidence="4" type="primary">LOC115632133</name>
</gene>
<feature type="compositionally biased region" description="Polar residues" evidence="1">
    <location>
        <begin position="1063"/>
        <end position="1074"/>
    </location>
</feature>
<feature type="compositionally biased region" description="Basic and acidic residues" evidence="1">
    <location>
        <begin position="99"/>
        <end position="119"/>
    </location>
</feature>
<feature type="compositionally biased region" description="Basic and acidic residues" evidence="1">
    <location>
        <begin position="1500"/>
        <end position="1513"/>
    </location>
</feature>
<feature type="compositionally biased region" description="Basic and acidic residues" evidence="1">
    <location>
        <begin position="1560"/>
        <end position="1589"/>
    </location>
</feature>
<feature type="compositionally biased region" description="Polar residues" evidence="1">
    <location>
        <begin position="1457"/>
        <end position="1469"/>
    </location>
</feature>
<feature type="region of interest" description="Disordered" evidence="1">
    <location>
        <begin position="291"/>
        <end position="310"/>
    </location>
</feature>
<feature type="region of interest" description="Disordered" evidence="1">
    <location>
        <begin position="1207"/>
        <end position="1594"/>
    </location>
</feature>
<dbReference type="Gene3D" id="3.40.50.10190">
    <property type="entry name" value="BRCT domain"/>
    <property type="match status" value="2"/>
</dbReference>
<evidence type="ECO:0000313" key="4">
    <source>
        <dbReference type="RefSeq" id="XP_030385004.1"/>
    </source>
</evidence>
<feature type="compositionally biased region" description="Polar residues" evidence="1">
    <location>
        <begin position="907"/>
        <end position="916"/>
    </location>
</feature>
<organism evidence="3 4">
    <name type="scientific">Drosophila lebanonensis</name>
    <name type="common">Fruit fly</name>
    <name type="synonym">Scaptodrosophila lebanonensis</name>
    <dbReference type="NCBI Taxonomy" id="7225"/>
    <lineage>
        <taxon>Eukaryota</taxon>
        <taxon>Metazoa</taxon>
        <taxon>Ecdysozoa</taxon>
        <taxon>Arthropoda</taxon>
        <taxon>Hexapoda</taxon>
        <taxon>Insecta</taxon>
        <taxon>Pterygota</taxon>
        <taxon>Neoptera</taxon>
        <taxon>Endopterygota</taxon>
        <taxon>Diptera</taxon>
        <taxon>Brachycera</taxon>
        <taxon>Muscomorpha</taxon>
        <taxon>Ephydroidea</taxon>
        <taxon>Drosophilidae</taxon>
        <taxon>Scaptodrosophila</taxon>
    </lineage>
</organism>
<feature type="compositionally biased region" description="Basic and acidic residues" evidence="1">
    <location>
        <begin position="1364"/>
        <end position="1374"/>
    </location>
</feature>
<feature type="domain" description="Mutator 2 fork head associated" evidence="2">
    <location>
        <begin position="4"/>
        <end position="97"/>
    </location>
</feature>
<keyword evidence="3" id="KW-1185">Reference proteome</keyword>
<feature type="compositionally biased region" description="Basic and acidic residues" evidence="1">
    <location>
        <begin position="1207"/>
        <end position="1219"/>
    </location>
</feature>
<feature type="compositionally biased region" description="Basic and acidic residues" evidence="1">
    <location>
        <begin position="1329"/>
        <end position="1349"/>
    </location>
</feature>
<dbReference type="Gene3D" id="2.60.200.20">
    <property type="match status" value="1"/>
</dbReference>
<feature type="region of interest" description="Disordered" evidence="1">
    <location>
        <begin position="820"/>
        <end position="921"/>
    </location>
</feature>
<dbReference type="GeneID" id="115632133"/>
<dbReference type="RefSeq" id="XP_030385004.1">
    <property type="nucleotide sequence ID" value="XM_030529144.1"/>
</dbReference>
<feature type="region of interest" description="Disordered" evidence="1">
    <location>
        <begin position="941"/>
        <end position="1192"/>
    </location>
</feature>
<feature type="compositionally biased region" description="Basic and acidic residues" evidence="1">
    <location>
        <begin position="972"/>
        <end position="984"/>
    </location>
</feature>
<feature type="compositionally biased region" description="Basic residues" evidence="1">
    <location>
        <begin position="1048"/>
        <end position="1060"/>
    </location>
</feature>
<feature type="compositionally biased region" description="Basic residues" evidence="1">
    <location>
        <begin position="1283"/>
        <end position="1295"/>
    </location>
</feature>
<evidence type="ECO:0000256" key="1">
    <source>
        <dbReference type="SAM" id="MobiDB-lite"/>
    </source>
</evidence>
<feature type="compositionally biased region" description="Basic and acidic residues" evidence="1">
    <location>
        <begin position="1392"/>
        <end position="1427"/>
    </location>
</feature>
<feature type="compositionally biased region" description="Low complexity" evidence="1">
    <location>
        <begin position="1022"/>
        <end position="1038"/>
    </location>
</feature>
<accession>A0A6J2U9H9</accession>
<dbReference type="Pfam" id="PF18221">
    <property type="entry name" value="MU2_FHA"/>
    <property type="match status" value="1"/>
</dbReference>
<sequence>MARLSVDGQKAMELQQCSPYRFGKSPHAELCIDNEKLEHIHGFVLWSHTGDVHLLSGAGKIFFNGKEVFGLKIDRSQANEFGFVELRFGEVEAKLHFEGVGNDEKAQDSSGYEDGKEKSTNTTVDSFIIPETQAPLVNTTAEGDSFVIPETQAQQTSAGELYIPETQDMLGDCSIKFASQQQSKKDKITDELCEPTRDEAESEFGSQFRINTQEFNEDDSTCDSNASVIIDDIMLAFHSSNKKQAAEPTDASDLEMSALNWSTSNSKCTVFNSTKRLTDCRKVEGQLPSDSLNLTTANENESDGENGRETCTPDLFDIIGNIEENQRLETCTPDLFNAPPYMPISAVFAENPEVSQSSSGKENNQPQLKTTSDIIAQGVQKAASLKNASTSISMGETQIQDFIATQPFYRAKTLSLSGTVGIENTTVAGIRQQFSSQDPVNISKEIIDKSSQLVESSAIRKQKIAQKEKSFVAVSQSSSCQSPDNTSSFIKNSSQLAETSAIEKQKFSQKEKSFIASRQQSSCQNPENISIFIENSTQLAETSAIAKQKISQTKIVEDFIATQRFPSSVSMADTTDKKKIQRKEQTSLQESLHNEANPLQVVSDRGRESMLCEHPQLENSQDFIATQCFRKQNYLPNVQETSSSGGASNIQDFIATQPFHCVRPLTVRPQIHSSAGTDVDEDMLETQIFVKPKFAVKSNIVIHDPLPDSPANSLDVDDDIDKVLKMLLTSDTSTLSLDYCDSKNIIDKHNSSICKSNQNKADSEQRSGKMLLITSDSVESEDESNPFLSHEYFANALYGDAVFPLVNLNDQQHTPIVEKSVVTESKKDPKTDSLFQGPSTSKGIELKQNLDSKQTTASNERKRSAPTAKESEIPQKPPKIWGRPKKKVIERSESAPPTAKPTEGTVLDTSSDTIKNNLRRRPNSAIALAKPYGDAVLVTSSDTMNDKRTHARTRSEFAAPVVKPSKATVPEAFDKKNLQKEPYLKKGSQSATAAKNPPDVAILETSNTGNDQKGFDAKSRPEAMSAAAQSSESAALEASDVENNKRPVERRRSHGKIKKVRNSDSLFQGPSTSKGIELKQNLESKQTTASNERKRSAPTAKESEIVSQLQEPPKKRGRPKKRQFEGSESAPPTAKPTEGTVLDTSSDTIKNNLRRRPNSAIALAKPSGDAVLVTSSGTINDKRTHAMTRSEFAAPVVKPSKATVPEAFDKKTIQKEPYLKKGSQSATAAKNPPDVAILETSNTGNDQKGFDAKSRPEAMSAAAQPSESAALEASDVENNKRPVEKRRSHGKIKKVRNSDSSSEESTTKRARQSREVTKKSTTPVARSNKNSEERSEKGDALDRVKEKAENVSMSTKSTNISGEKLTKTKQEGRSKKPKTSKTAEETGSQNMEKTKFKKDSMSRLKHAKNEKPDSASHLKSDDVEKSGKMASTKAMNVRERTENADEKKGDRKDIPEMQNTTSAPSNLRSTRLRTNDNSQTIKESAMEAELVSSSKYSQSKRLEREKDKQDAEPKTNSTQTRSKQHESIRQKVKSAEAVPSKPGTANSTTTRRRPLPAASKDQDEPPSKLRARKLEPIKTEPEESNRTRCQDSSAGPVQAINKYVQKIRSSGRKIKIALSMCDLLDLSSCLSAVKSVVEVPTNPLHSDITIMDKGERTYKFLLTVAANKPILNSTWLHAINKTRLTTVESHHIFSDKNFERKFKFCPLRIMEKPGLFAGYHFLLGDGINPNVTEMKAIIKNAAGVVHSTASQVSNDMKLYVVVASIDERSTHLSTHKNVKVIKTEGIMQALVCQDVEKLDRHQWR</sequence>
<proteinExistence type="predicted"/>
<feature type="compositionally biased region" description="Polar residues" evidence="1">
    <location>
        <begin position="833"/>
        <end position="842"/>
    </location>
</feature>
<feature type="compositionally biased region" description="Polar residues" evidence="1">
    <location>
        <begin position="1351"/>
        <end position="1361"/>
    </location>
</feature>
<feature type="compositionally biased region" description="Basic and acidic residues" evidence="1">
    <location>
        <begin position="859"/>
        <end position="873"/>
    </location>
</feature>
<feature type="region of interest" description="Disordered" evidence="1">
    <location>
        <begin position="99"/>
        <end position="121"/>
    </location>
</feature>
<dbReference type="InterPro" id="IPR040513">
    <property type="entry name" value="MU2_FHA"/>
</dbReference>
<name>A0A6J2U9H9_DROLE</name>
<protein>
    <submittedName>
        <fullName evidence="4">Uncharacterized protein LOC115632133 isoform X2</fullName>
    </submittedName>
</protein>
<feature type="compositionally biased region" description="Polar residues" evidence="1">
    <location>
        <begin position="1319"/>
        <end position="1328"/>
    </location>
</feature>
<dbReference type="Proteomes" id="UP000504634">
    <property type="component" value="Unplaced"/>
</dbReference>
<dbReference type="InterPro" id="IPR036420">
    <property type="entry name" value="BRCT_dom_sf"/>
</dbReference>
<feature type="compositionally biased region" description="Polar residues" evidence="1">
    <location>
        <begin position="1142"/>
        <end position="1151"/>
    </location>
</feature>
<feature type="compositionally biased region" description="Basic and acidic residues" evidence="1">
    <location>
        <begin position="1436"/>
        <end position="1455"/>
    </location>
</feature>
<evidence type="ECO:0000259" key="2">
    <source>
        <dbReference type="Pfam" id="PF18221"/>
    </source>
</evidence>